<proteinExistence type="predicted"/>
<name>A0ACC2NDU5_9HYME</name>
<reference evidence="1" key="1">
    <citation type="submission" date="2023-04" db="EMBL/GenBank/DDBJ databases">
        <title>A chromosome-level genome assembly of the parasitoid wasp Eretmocerus hayati.</title>
        <authorList>
            <person name="Zhong Y."/>
            <person name="Liu S."/>
            <person name="Liu Y."/>
        </authorList>
    </citation>
    <scope>NUCLEOTIDE SEQUENCE</scope>
    <source>
        <strain evidence="1">ZJU_SS_LIU_2023</strain>
    </source>
</reference>
<accession>A0ACC2NDU5</accession>
<protein>
    <submittedName>
        <fullName evidence="1">Uncharacterized protein</fullName>
    </submittedName>
</protein>
<keyword evidence="2" id="KW-1185">Reference proteome</keyword>
<sequence>MERKGQKNSKFPLDSDPNDVKALNASDDGGNESDCHSYGVDFDSSDHENDLYVDLHDGLDDEIVPPPEARNILLYHLAIRQRECLQDLQCHFSHSNYYNLLETTIASLWLVNACEPSIINRVRRSDYDQLARMDTLPSFSLLPRYLQELAVDYHLLVLRWHRNYTRLLVTEELKIFWIP</sequence>
<comment type="caution">
    <text evidence="1">The sequence shown here is derived from an EMBL/GenBank/DDBJ whole genome shotgun (WGS) entry which is preliminary data.</text>
</comment>
<evidence type="ECO:0000313" key="2">
    <source>
        <dbReference type="Proteomes" id="UP001239111"/>
    </source>
</evidence>
<evidence type="ECO:0000313" key="1">
    <source>
        <dbReference type="EMBL" id="KAJ8669261.1"/>
    </source>
</evidence>
<organism evidence="1 2">
    <name type="scientific">Eretmocerus hayati</name>
    <dbReference type="NCBI Taxonomy" id="131215"/>
    <lineage>
        <taxon>Eukaryota</taxon>
        <taxon>Metazoa</taxon>
        <taxon>Ecdysozoa</taxon>
        <taxon>Arthropoda</taxon>
        <taxon>Hexapoda</taxon>
        <taxon>Insecta</taxon>
        <taxon>Pterygota</taxon>
        <taxon>Neoptera</taxon>
        <taxon>Endopterygota</taxon>
        <taxon>Hymenoptera</taxon>
        <taxon>Apocrita</taxon>
        <taxon>Proctotrupomorpha</taxon>
        <taxon>Chalcidoidea</taxon>
        <taxon>Aphelinidae</taxon>
        <taxon>Aphelininae</taxon>
        <taxon>Eretmocerus</taxon>
    </lineage>
</organism>
<gene>
    <name evidence="1" type="ORF">QAD02_000520</name>
</gene>
<dbReference type="EMBL" id="CM056743">
    <property type="protein sequence ID" value="KAJ8669261.1"/>
    <property type="molecule type" value="Genomic_DNA"/>
</dbReference>
<dbReference type="Proteomes" id="UP001239111">
    <property type="component" value="Chromosome 3"/>
</dbReference>